<gene>
    <name evidence="1" type="primary">thiS</name>
    <name evidence="1" type="ORF">QH73_0010445</name>
</gene>
<dbReference type="InterPro" id="IPR012675">
    <property type="entry name" value="Beta-grasp_dom_sf"/>
</dbReference>
<dbReference type="AlphaFoldDB" id="A0A9X5E6G2"/>
<organism evidence="1 2">
    <name type="scientific">Scytonema millei VB511283</name>
    <dbReference type="NCBI Taxonomy" id="1245923"/>
    <lineage>
        <taxon>Bacteria</taxon>
        <taxon>Bacillati</taxon>
        <taxon>Cyanobacteriota</taxon>
        <taxon>Cyanophyceae</taxon>
        <taxon>Nostocales</taxon>
        <taxon>Scytonemataceae</taxon>
        <taxon>Scytonema</taxon>
    </lineage>
</organism>
<evidence type="ECO:0000313" key="1">
    <source>
        <dbReference type="EMBL" id="NHC35074.1"/>
    </source>
</evidence>
<dbReference type="PANTHER" id="PTHR34472">
    <property type="entry name" value="SULFUR CARRIER PROTEIN THIS"/>
    <property type="match status" value="1"/>
</dbReference>
<dbReference type="InterPro" id="IPR010035">
    <property type="entry name" value="Thi_S"/>
</dbReference>
<dbReference type="PANTHER" id="PTHR34472:SF1">
    <property type="entry name" value="SULFUR CARRIER PROTEIN THIS"/>
    <property type="match status" value="1"/>
</dbReference>
<dbReference type="InterPro" id="IPR016155">
    <property type="entry name" value="Mopterin_synth/thiamin_S_b"/>
</dbReference>
<proteinExistence type="predicted"/>
<evidence type="ECO:0000313" key="2">
    <source>
        <dbReference type="Proteomes" id="UP000031532"/>
    </source>
</evidence>
<protein>
    <submittedName>
        <fullName evidence="1">Thiamine biosynthesis protein ThiS</fullName>
    </submittedName>
</protein>
<dbReference type="SUPFAM" id="SSF54285">
    <property type="entry name" value="MoaD/ThiS"/>
    <property type="match status" value="1"/>
</dbReference>
<dbReference type="NCBIfam" id="TIGR01683">
    <property type="entry name" value="thiS"/>
    <property type="match status" value="1"/>
</dbReference>
<reference evidence="1 2" key="1">
    <citation type="journal article" date="2015" name="Genome Announc.">
        <title>Draft Genome Sequence of the Terrestrial Cyanobacterium Scytonema millei VB511283, Isolated from Eastern India.</title>
        <authorList>
            <person name="Sen D."/>
            <person name="Chandrababunaidu M.M."/>
            <person name="Singh D."/>
            <person name="Sanghi N."/>
            <person name="Ghorai A."/>
            <person name="Mishra G.P."/>
            <person name="Madduluri M."/>
            <person name="Adhikary S.P."/>
            <person name="Tripathy S."/>
        </authorList>
    </citation>
    <scope>NUCLEOTIDE SEQUENCE [LARGE SCALE GENOMIC DNA]</scope>
    <source>
        <strain evidence="1 2">VB511283</strain>
    </source>
</reference>
<name>A0A9X5E6G2_9CYAN</name>
<dbReference type="InterPro" id="IPR003749">
    <property type="entry name" value="ThiS/MoaD-like"/>
</dbReference>
<comment type="caution">
    <text evidence="1">The sequence shown here is derived from an EMBL/GenBank/DDBJ whole genome shotgun (WGS) entry which is preliminary data.</text>
</comment>
<dbReference type="Pfam" id="PF02597">
    <property type="entry name" value="ThiS"/>
    <property type="match status" value="1"/>
</dbReference>
<dbReference type="Gene3D" id="3.10.20.30">
    <property type="match status" value="1"/>
</dbReference>
<accession>A0A9X5E6G2</accession>
<sequence length="77" mass="8493">MTEQISLQVNGEPRNCANNARLPEALEQLGFNPRLVAVEYNGEILHRQFWDNTQLQAGDRLEVVTIVGGGATVTSNQ</sequence>
<dbReference type="RefSeq" id="WP_039716485.1">
    <property type="nucleotide sequence ID" value="NZ_JTJC03000002.1"/>
</dbReference>
<keyword evidence="2" id="KW-1185">Reference proteome</keyword>
<dbReference type="CDD" id="cd00565">
    <property type="entry name" value="Ubl_ThiS"/>
    <property type="match status" value="1"/>
</dbReference>
<dbReference type="EMBL" id="JTJC03000002">
    <property type="protein sequence ID" value="NHC35074.1"/>
    <property type="molecule type" value="Genomic_DNA"/>
</dbReference>
<dbReference type="Proteomes" id="UP000031532">
    <property type="component" value="Unassembled WGS sequence"/>
</dbReference>
<dbReference type="OrthoDB" id="197113at2"/>